<feature type="disulfide bond" evidence="8">
    <location>
        <begin position="1154"/>
        <end position="1164"/>
    </location>
</feature>
<organism evidence="12">
    <name type="scientific">Schistocephalus solidus</name>
    <name type="common">Tapeworm</name>
    <dbReference type="NCBI Taxonomy" id="70667"/>
    <lineage>
        <taxon>Eukaryota</taxon>
        <taxon>Metazoa</taxon>
        <taxon>Spiralia</taxon>
        <taxon>Lophotrochozoa</taxon>
        <taxon>Platyhelminthes</taxon>
        <taxon>Cestoda</taxon>
        <taxon>Eucestoda</taxon>
        <taxon>Diphyllobothriidea</taxon>
        <taxon>Diphyllobothriidae</taxon>
        <taxon>Schistocephalus</taxon>
    </lineage>
</organism>
<dbReference type="InterPro" id="IPR056823">
    <property type="entry name" value="TEN-like_YD-shell"/>
</dbReference>
<dbReference type="GO" id="GO:0008045">
    <property type="term" value="P:motor neuron axon guidance"/>
    <property type="evidence" value="ECO:0007669"/>
    <property type="project" value="TreeGrafter"/>
</dbReference>
<dbReference type="Pfam" id="PF25024">
    <property type="entry name" value="EGF_TEN"/>
    <property type="match status" value="1"/>
</dbReference>
<dbReference type="Pfam" id="PF25021">
    <property type="entry name" value="TEN_NHL"/>
    <property type="match status" value="1"/>
</dbReference>
<reference evidence="12" key="1">
    <citation type="submission" date="2016-01" db="EMBL/GenBank/DDBJ databases">
        <title>Reference transcriptome for the parasite Schistocephalus solidus: insights into the molecular evolution of parasitism.</title>
        <authorList>
            <person name="Hebert F.O."/>
            <person name="Grambauer S."/>
            <person name="Barber I."/>
            <person name="Landry C.R."/>
            <person name="Aubin-Horth N."/>
        </authorList>
    </citation>
    <scope>NUCLEOTIDE SEQUENCE</scope>
</reference>
<dbReference type="PROSITE" id="PS50026">
    <property type="entry name" value="EGF_3"/>
    <property type="match status" value="1"/>
</dbReference>
<evidence type="ECO:0000256" key="9">
    <source>
        <dbReference type="SAM" id="MobiDB-lite"/>
    </source>
</evidence>
<dbReference type="InterPro" id="IPR056822">
    <property type="entry name" value="TEN_NHL"/>
</dbReference>
<dbReference type="PROSITE" id="PS01186">
    <property type="entry name" value="EGF_2"/>
    <property type="match status" value="2"/>
</dbReference>
<feature type="compositionally biased region" description="Low complexity" evidence="9">
    <location>
        <begin position="1416"/>
        <end position="1433"/>
    </location>
</feature>
<dbReference type="Pfam" id="PF25020">
    <property type="entry name" value="TTR_TEN1-4"/>
    <property type="match status" value="1"/>
</dbReference>
<gene>
    <name evidence="12" type="ORF">TR125999</name>
</gene>
<dbReference type="PROSITE" id="PS00022">
    <property type="entry name" value="EGF_1"/>
    <property type="match status" value="2"/>
</dbReference>
<comment type="subcellular location">
    <subcellularLocation>
        <location evidence="1">Membrane</location>
        <topology evidence="1">Single-pass membrane protein</topology>
    </subcellularLocation>
</comment>
<feature type="region of interest" description="Disordered" evidence="9">
    <location>
        <begin position="801"/>
        <end position="827"/>
    </location>
</feature>
<dbReference type="PANTHER" id="PTHR11219:SF69">
    <property type="entry name" value="TENEURIN-A"/>
    <property type="match status" value="1"/>
</dbReference>
<evidence type="ECO:0000256" key="2">
    <source>
        <dbReference type="ARBA" id="ARBA00022536"/>
    </source>
</evidence>
<evidence type="ECO:0000256" key="6">
    <source>
        <dbReference type="ARBA" id="ARBA00023136"/>
    </source>
</evidence>
<dbReference type="Gene3D" id="2.10.25.10">
    <property type="entry name" value="Laminin"/>
    <property type="match status" value="3"/>
</dbReference>
<proteinExistence type="predicted"/>
<evidence type="ECO:0000256" key="8">
    <source>
        <dbReference type="PROSITE-ProRule" id="PRU00076"/>
    </source>
</evidence>
<feature type="region of interest" description="Disordered" evidence="9">
    <location>
        <begin position="210"/>
        <end position="335"/>
    </location>
</feature>
<dbReference type="SMART" id="SM00181">
    <property type="entry name" value="EGF"/>
    <property type="match status" value="7"/>
</dbReference>
<keyword evidence="7 8" id="KW-1015">Disulfide bond</keyword>
<sequence>MYPRTGISKNADEICLDPVFNLPPPRGNYPVNQHRNTSNKFTDPVLKKDEELDSPDSANINSTNVYLNGPETKLPGLKKNSPIVDDILIGCELQSRRLVDSNFDRTENQDFYCRRAQESGGQSQKLLMDTRQRLLSRSQAHSAAANSSSSSNNNNNNGNIPDQPNGNQLAGGSGVGQYPELNDDADSSDMLNSSSLADSELMSRRRLVNGVGDSDVDNGGPLDDGDDLELTYRMRRQSRRQRLLQRRRDSSLAATGAEADTVCSGGRRHREGSLSRGYRRAATTDDRSSQPPLPSGLSRSSTRVGQPLRSASIPPPPSEPPPSTPGMSPMLFDSNTGQNNPYAFYPLMNLNMMQQQLPYTAALQPTYIDQGELMNTNAASQQFFQLRQASQLQQHLTAGTGIPLGGVPVGGPYFQGFATVGRPGRVGSLGQAQMTGMHPNSAMAAANMHALAGLGLISSNALLQAQAAAAAANAAAAASAAAPPSAGGSGSVVYENSYNSFQRLPVGQCVGGGGVYLPSAISQDFISGCNGVGNSGIAGHPNGLSPSQANTMVTGGTSVPSSCPGGGPQHLESAGLLLKSTADGVEKTPGMPPSSVGVAAAPLHPSVTATGYLEQNYAGNSLGAAASMRSKPADAASSNAASKPFFWRCSWHYWVILICVLAFLLTLSFAVFFSENAKWLENRLHERFSQDPIIFGLFDPGRPPHQLEAGQLIKIHLQPMGLWSGQWRVSSDRCTVYNVTITSALSALTSVGVFLRYSTMPTIVHYNYFDRIVGRQLRVDAAGTEAAVSLAVPRNAGGGGGVDVSGARSGTPSASEASPGPNLQRTTGRVRCLKKGLWFISIVNDQPRKEELLLSMAEITMQRGCPNDCSNRGICSHGVCQCLNSLTGRDCSTPEEIPICSGHGEYYQGSCKCFPEWKGVECQTLWSECIDVTCSGHGRCVTGGCQCFPGFAGESCEMRTCGLHNCSGNGVCMEGVCRCFQGWLGEACDQPLGSVHFLEASSSIPKSASPPSPASPVSVRGEANFEPSDGGLLKDSPSSDLADAFCSFNGHRDVNGLCRCKPGFDGKTCDKDASCSNLCVHGVCIERSQSPLVGFPTSLMSLAPAVCLCNDGWRGVYCDIPTCGSACLRNGQCVNDACVCNRGWNGLNCNLYGCPLDCSGQGQCLRNSEGQYYCHCLSNRKGSACQVPIEISCNDGRDDDQDGLIDCLDPDCCGTPHCEKLTRVRGNQQAAEDARESCAHSNDLSGLILSTKVAPPGSSFYEQLEFLMLRDVTTDKANPRRVSVVRGVVRQWDGTPFWGCRIFDRLNLVVGSTLTDKNGRFELVVEGGYLVHLEFVRHPTSRFTAQLDLYVPVNQIVNVGDFYLIDRLFDSTHWMPAARFQGAVVGVGGALPASPVFADLWIAGLHPGSSSLSRESAASAIASPGSPSSPRGACPDDVHDTSLVGGPSLVTSGSTGDFRICLDATESVCVDQGVLMHRIALKPSNLHLTYTSNHADHKSVSPLLIGLLTADRPPPEDLAEVHLLIDVGGLRKFWRFEPSRGLQYTFLWNRTDGYNRSVYGNIPVKVSAGYLYTGCPTVFWEKKVVQLKGHDIVNPDLANWNLDARHVYSPTQNIVYLGDGHRIEDSTESLVVNILFGKPNVRRSPDQCASCGGKALGNPVFHLSALATDETGRLLVGDGHFLRTLQPADYPDDSNSPVSARDSVFNHPQSDDAGNPTNAGWTVSDVRVMPFAVSGVDSEEKLLTDYFIARHPISVEDREALSRGGIGAGRAGLFVSDARNKAIWWISLIRRDFHQMFIGEQCPPNDTFPDCFRMQLTHPKGLVVTFNEDLFFLDDKRLWRHPLRRSPTPPDSQKQSRIRVEHVIGQMGETTGPLPCGRSLHASKVQLLAPTALAYNPIEDSVYYVDEKRVFRLDLASRMVSLAAGRLPGCPTTQRGGQPTSLPPLAVDFEFSEIRSIAFSVHGELLIAESEVLWIRRSDDRLYLFAGARTSTPWNSGLQSSLHRILKAPTPARLPFDQLTPSPPSTPARDFRFSNITFIAVGIFNDVYVADGGHNVVVSIYSEPQRTSVNEVSANYLYKISSPNPTREEYLFNQHGQLKYLVDTLTQHPVYTFAYKASLANGWLASVRWGSGGGLLTLERDNRGLPQFLTLDSGGTYNMSFAADKRIDRITDPFGAVHRYESSPNGFLSKLWTPSSALPFLFAYSPTSGLVDNIATPSGLLASVHILAGHAESVTPRAGSASSSASPVIYKNAFGTYSIQSSEDATHITYDEGVQKVMFDRITAPSLEDHVSWQLNRRIRVLVVPSKLARNGGDLSRTALGSGKSNSDANSSEPLQQYIENTVTSSIEVSGTRKSPVGHDTVEATQGRRRRGSFLRLGRSRRSALDLGARVPRGNVPTSRRRDTSASTSDAIFQRTRKTLSINGLPILSVVYDRESLTEVFRSPITNKFLLRIIYNSDMQPTVFTTLPAKTERSGFLDTSAASDSPDSSFDDSSPVLADLRLHYSRHGLLKEAFWGHSTYRFSYDSLQRLRTVELGSTLDTLAFDYQNPLFPYLRTEVSVSGAGTYRLIYNHASADSPNESNLGLSHVVTPSGLYRSFSSFTSVGVQRFSFMPWSSAPSSFIFDWETRMLPTASVGLSLARFTWPSGRRINVLNSKRLIVYDNIRIYWSSGPPASPLDAPFVILTDAMVDFSIEQYRDYGTGRLPTAVRGLLSLAGTGAVRPELGGLLAYSYEYEYDSNFRPSSIRSCLLPPLGGHRHKSESSTISPTVFTTANPLVCHNTQLNFRDWSGYTISPLEVDIVYEPLTTSVTWTPGGLRLHRRRDNRGRLCAIVLEEVPIRKLPLFNMTYSYDGELLYPSDVTIERFGEVPRYTRFQRGPGGRIEGVENEEVGSSRLQHLQVVFNEEARLAELRHYVSDSQFIAGRHSGESQRVSTKFTYDSRGLLSSLGHWKYHFDEDGLLTERHWEKDQEEVLDRFEYDSKGLLRWARRWVYRKERSKKSSPSQTGRKMVPPGDACSGFPCFPWEAGMPTDFSIQYLYDAEDRLVVMRNTLTITDLVQFFYADPENRNRLTAVFHHGRGRAYFLSYDQEQGFLFAVEERALASTTAGNASAPLTSQKLALYLVLPDANGSPVALFDSTKMLWTAEYSCTGSRRFLHQPWQSSPDEEIVWLGYGGNLIDPHTGFLFLLPAWQAYDPVGSTATAPDWRRAPNWRLQNSGHQPYLLDLHRWELDGRDPLALLQAAVTQPAWWIRRLDPNVERMLPHFEVETGRVLKSSLEVTSVIDGPLPTGCGLCPLFMLNNKHLGQATEINEDVERLGIVDWPRLSAQTIFDPRVMLRAVKPSDCAVTHLHIHTVPPMFGNQVSFSLSVDGTVSVYPAATSDTSNGLRKHQMISAAKIARVLLLGTKLMDSWYISPPSSSSSSSQKNLPPGLAVTTSFVQLFVKVTPTPAAQLETDLAALQLTPTQLATVTRVGISLGPRSPLTLGGWAGVDMRLDNSDGLELRLTAPATPDVEWRVRYVESWVVASARVLREARRRGENAAWRRAARALRRPSGHSFQTDNIIYSPKPWPAWTASEADQLAQSERVEGYHWEPVVFEPPVKTVLSELLDDPSVYQIRPDFLETTLN</sequence>
<evidence type="ECO:0000259" key="11">
    <source>
        <dbReference type="PROSITE" id="PS50026"/>
    </source>
</evidence>
<evidence type="ECO:0000256" key="1">
    <source>
        <dbReference type="ARBA" id="ARBA00004167"/>
    </source>
</evidence>
<accession>A0A0X3NWB6</accession>
<dbReference type="Pfam" id="PF15636">
    <property type="entry name" value="Tox-GHH"/>
    <property type="match status" value="1"/>
</dbReference>
<feature type="region of interest" description="Disordered" evidence="9">
    <location>
        <begin position="1688"/>
        <end position="1719"/>
    </location>
</feature>
<protein>
    <recommendedName>
        <fullName evidence="11">EGF-like domain-containing protein</fullName>
    </recommendedName>
</protein>
<evidence type="ECO:0000256" key="5">
    <source>
        <dbReference type="ARBA" id="ARBA00022989"/>
    </source>
</evidence>
<feature type="region of interest" description="Disordered" evidence="9">
    <location>
        <begin position="2313"/>
        <end position="2334"/>
    </location>
</feature>
<dbReference type="GO" id="GO:0016020">
    <property type="term" value="C:membrane"/>
    <property type="evidence" value="ECO:0007669"/>
    <property type="project" value="UniProtKB-SubCell"/>
</dbReference>
<feature type="compositionally biased region" description="Low complexity" evidence="9">
    <location>
        <begin position="210"/>
        <end position="221"/>
    </location>
</feature>
<feature type="region of interest" description="Disordered" evidence="9">
    <location>
        <begin position="2346"/>
        <end position="2373"/>
    </location>
</feature>
<dbReference type="SUPFAM" id="SSF57196">
    <property type="entry name" value="EGF/Laminin"/>
    <property type="match status" value="1"/>
</dbReference>
<dbReference type="SUPFAM" id="SSF63825">
    <property type="entry name" value="YWTD domain"/>
    <property type="match status" value="1"/>
</dbReference>
<feature type="compositionally biased region" description="Polar residues" evidence="9">
    <location>
        <begin position="2323"/>
        <end position="2334"/>
    </location>
</feature>
<feature type="compositionally biased region" description="Low complexity" evidence="9">
    <location>
        <begin position="136"/>
        <end position="159"/>
    </location>
</feature>
<dbReference type="PANTHER" id="PTHR11219">
    <property type="entry name" value="TENEURIN AND N-ACETYLGLUCOSAMINE-1-PHOSPHODIESTER ALPHA-N-ACETYLGLUCOSAMINIDASE"/>
    <property type="match status" value="1"/>
</dbReference>
<feature type="transmembrane region" description="Helical" evidence="10">
    <location>
        <begin position="651"/>
        <end position="673"/>
    </location>
</feature>
<feature type="compositionally biased region" description="Basic residues" evidence="9">
    <location>
        <begin position="233"/>
        <end position="245"/>
    </location>
</feature>
<feature type="transmembrane region" description="Helical" evidence="10">
    <location>
        <begin position="736"/>
        <end position="757"/>
    </location>
</feature>
<evidence type="ECO:0000256" key="3">
    <source>
        <dbReference type="ARBA" id="ARBA00022692"/>
    </source>
</evidence>
<evidence type="ECO:0000256" key="4">
    <source>
        <dbReference type="ARBA" id="ARBA00022737"/>
    </source>
</evidence>
<keyword evidence="3 10" id="KW-0812">Transmembrane</keyword>
<dbReference type="EMBL" id="GEEE01024039">
    <property type="protein sequence ID" value="JAP39186.1"/>
    <property type="molecule type" value="Transcribed_RNA"/>
</dbReference>
<dbReference type="InterPro" id="IPR056820">
    <property type="entry name" value="TEN_TTR-like"/>
</dbReference>
<feature type="compositionally biased region" description="Pro residues" evidence="9">
    <location>
        <begin position="313"/>
        <end position="324"/>
    </location>
</feature>
<name>A0A0X3NWB6_SCHSO</name>
<dbReference type="Pfam" id="PF24329">
    <property type="entry name" value="FN-plug_TEN1-4"/>
    <property type="match status" value="1"/>
</dbReference>
<evidence type="ECO:0000313" key="12">
    <source>
        <dbReference type="EMBL" id="JAP39186.1"/>
    </source>
</evidence>
<feature type="region of interest" description="Disordered" evidence="9">
    <location>
        <begin position="1416"/>
        <end position="1438"/>
    </location>
</feature>
<keyword evidence="2 8" id="KW-0245">EGF-like domain</keyword>
<feature type="region of interest" description="Disordered" evidence="9">
    <location>
        <begin position="2386"/>
        <end position="2409"/>
    </location>
</feature>
<feature type="compositionally biased region" description="Polar residues" evidence="9">
    <location>
        <begin position="811"/>
        <end position="827"/>
    </location>
</feature>
<dbReference type="InterPro" id="IPR000742">
    <property type="entry name" value="EGF"/>
</dbReference>
<dbReference type="InterPro" id="IPR028916">
    <property type="entry name" value="Tox-GHH_dom"/>
</dbReference>
<evidence type="ECO:0000256" key="7">
    <source>
        <dbReference type="ARBA" id="ARBA00023157"/>
    </source>
</evidence>
<comment type="caution">
    <text evidence="8">Lacks conserved residue(s) required for the propagation of feature annotation.</text>
</comment>
<dbReference type="CDD" id="cd00054">
    <property type="entry name" value="EGF_CA"/>
    <property type="match status" value="1"/>
</dbReference>
<dbReference type="Gene3D" id="2.60.120.260">
    <property type="entry name" value="Galactose-binding domain-like"/>
    <property type="match status" value="1"/>
</dbReference>
<feature type="disulfide bond" evidence="8">
    <location>
        <begin position="1176"/>
        <end position="1185"/>
    </location>
</feature>
<dbReference type="InterPro" id="IPR057627">
    <property type="entry name" value="FN-plug_TEN1-4"/>
</dbReference>
<keyword evidence="6 10" id="KW-0472">Membrane</keyword>
<keyword evidence="4" id="KW-0677">Repeat</keyword>
<dbReference type="InterPro" id="IPR051216">
    <property type="entry name" value="Teneurin"/>
</dbReference>
<feature type="domain" description="EGF-like" evidence="11">
    <location>
        <begin position="1150"/>
        <end position="1186"/>
    </location>
</feature>
<dbReference type="Pfam" id="PF25023">
    <property type="entry name" value="TEN_YD-shell"/>
    <property type="match status" value="2"/>
</dbReference>
<feature type="region of interest" description="Disordered" evidence="9">
    <location>
        <begin position="135"/>
        <end position="192"/>
    </location>
</feature>
<keyword evidence="5 10" id="KW-1133">Transmembrane helix</keyword>
<evidence type="ECO:0000256" key="10">
    <source>
        <dbReference type="SAM" id="Phobius"/>
    </source>
</evidence>